<dbReference type="PROSITE" id="PS50095">
    <property type="entry name" value="PLAT"/>
    <property type="match status" value="2"/>
</dbReference>
<keyword evidence="2" id="KW-0175">Coiled coil</keyword>
<comment type="caution">
    <text evidence="1">Lacks conserved residue(s) required for the propagation of feature annotation.</text>
</comment>
<dbReference type="InterPro" id="IPR036572">
    <property type="entry name" value="Doublecortin_dom_sf"/>
</dbReference>
<dbReference type="eggNOG" id="ENOG502QUWX">
    <property type="taxonomic scope" value="Eukaryota"/>
</dbReference>
<feature type="domain" description="PLAT" evidence="4">
    <location>
        <begin position="548"/>
        <end position="669"/>
    </location>
</feature>
<dbReference type="Pfam" id="PF01477">
    <property type="entry name" value="PLAT"/>
    <property type="match status" value="1"/>
</dbReference>
<dbReference type="PANTHER" id="PTHR45901:SF7">
    <property type="entry name" value="OXYGEN-REGULATED PROTEIN 1"/>
    <property type="match status" value="1"/>
</dbReference>
<keyword evidence="7" id="KW-1185">Reference proteome</keyword>
<dbReference type="GO" id="GO:0035556">
    <property type="term" value="P:intracellular signal transduction"/>
    <property type="evidence" value="ECO:0007669"/>
    <property type="project" value="InterPro"/>
</dbReference>
<name>E3LVF0_CAERE</name>
<feature type="region of interest" description="Disordered" evidence="3">
    <location>
        <begin position="277"/>
        <end position="461"/>
    </location>
</feature>
<dbReference type="SUPFAM" id="SSF89837">
    <property type="entry name" value="Doublecortin (DC)"/>
    <property type="match status" value="1"/>
</dbReference>
<dbReference type="PANTHER" id="PTHR45901">
    <property type="entry name" value="PROTEIN CBG12474"/>
    <property type="match status" value="1"/>
</dbReference>
<protein>
    <recommendedName>
        <fullName evidence="8">PLAT domain-containing protein</fullName>
    </recommendedName>
</protein>
<feature type="compositionally biased region" description="Polar residues" evidence="3">
    <location>
        <begin position="370"/>
        <end position="398"/>
    </location>
</feature>
<feature type="domain" description="Doublecortin" evidence="5">
    <location>
        <begin position="26"/>
        <end position="105"/>
    </location>
</feature>
<feature type="compositionally biased region" description="Basic residues" evidence="3">
    <location>
        <begin position="331"/>
        <end position="341"/>
    </location>
</feature>
<feature type="domain" description="PLAT" evidence="4">
    <location>
        <begin position="690"/>
        <end position="805"/>
    </location>
</feature>
<feature type="coiled-coil region" evidence="2">
    <location>
        <begin position="493"/>
        <end position="530"/>
    </location>
</feature>
<evidence type="ECO:0008006" key="8">
    <source>
        <dbReference type="Google" id="ProtNLM"/>
    </source>
</evidence>
<dbReference type="STRING" id="31234.E3LVF0"/>
<sequence length="1248" mass="141518">MPTTPTLPARIKVAHVLQALQLISAKQVFFVLNGKGKFHRSLINPMKLPSMEMLLEECSTHLQVAIHRLYTPEGKLIMTVNDILSYDGPRIIACPRNERPHLDEKTNSSNMKLPEIHPNRYAPRQAYTRVVNSIASDTSTGGSAGVMTSGSSSGNSIEKRQRLPVLNTRYIPRKHRENGITSDVANNTTRVAYIAKSYSIKRTAPTTMNRNHIHSTTKEVNKKSKKDDDTAISSAASTAPKDSGTGTSINSQQSDRPESMTERKAQMIRDELRANLHHQHHNQSSSDQYSEEDMIREEESDYDNIGGGIHSGTDDEEDDRDSALGSGGQRRSVKSSHRTPTHRTPSTSGSEQNLSRKSTAGATDSRGKTRTMSRQDTPYQATPSRQSTVISRQETTESSEPKSVHSSRASTASKAIQEVSDEEEEEEEFSRETPAAQTPDTRLQTAKSRRSTAGSARSFASESSRAWSRISGYSDKEEILPSDEDDELPKREISTAERALLEEEAAKLKYEKEQEEREEDERLRREYVELCETSKLQSKTKYFLISVTEYSVEILLGERYGIDFDMPLFIVMHGEKGSSQKLYMAENDWLSSELQFYETMQWVVQKFTIPSLGMLKSIDVGHEQEGYGAGTFIERVVITENTDGQCFQFAVAKWFDSGQVDGLIERHIELKGHMTMMPIEENKERKVSQGRWEFHLHSLHSELGGTTSNLVVTGYGQLGSSAHEVPNKNLLQDPMASTCIQLDFGQDIGELRKVRFEIDGAGEKPNYYLEKVEATDLDRKQHCVIMVNRWLHTSPTPGFPNWQPFREIALLSTTHFHSSLKTFEGIIRLSDKSLTLYDNSIIYLQCFSREHDDEDIKGNASGIFPVIPVIRDDGEIQYEYNVEFVTQRNDVEFRFIPKLSSFGKDVMDGFGLFKDIFRNMEADRLIDNEALIADELFVEEVIQFNGEHCPYYSVYRTPFISYEPNNPLGPYFKHLINPEHSVFAAIETKQRLESENEGIVTWEVSMSLLEKHTRIPLIPTVVLVGKDDRTFEMECLMENPEHHGDLWYLKYSLTVPNFGNPTRCRISCEETNEKNYTFVHKMFLREKNSNTQVFIKPSIELFGYDTHEYECPYPDIGGWKTVEYMISIETLEGGGDFRPYVNIIGQKGNTGYRASAMKISEQGIAQVTFTNALSLLDLQSIEVWAKTGHPDNWRGIIEIKGDKKIYQSGELELTKNGQIALSPLTPIAELDDEEYEQEEEDQEGSSEL</sequence>
<feature type="compositionally biased region" description="Acidic residues" evidence="3">
    <location>
        <begin position="1229"/>
        <end position="1248"/>
    </location>
</feature>
<dbReference type="OMA" id="WILSMTI"/>
<dbReference type="HOGENOM" id="CLU_253364_0_0_1"/>
<dbReference type="OrthoDB" id="5322100at2759"/>
<feature type="compositionally biased region" description="Polar residues" evidence="3">
    <location>
        <begin position="435"/>
        <end position="454"/>
    </location>
</feature>
<evidence type="ECO:0000256" key="3">
    <source>
        <dbReference type="SAM" id="MobiDB-lite"/>
    </source>
</evidence>
<feature type="region of interest" description="Disordered" evidence="3">
    <location>
        <begin position="1226"/>
        <end position="1248"/>
    </location>
</feature>
<evidence type="ECO:0000256" key="1">
    <source>
        <dbReference type="PROSITE-ProRule" id="PRU00152"/>
    </source>
</evidence>
<feature type="compositionally biased region" description="Polar residues" evidence="3">
    <location>
        <begin position="244"/>
        <end position="254"/>
    </location>
</feature>
<dbReference type="Gene3D" id="3.10.20.230">
    <property type="entry name" value="Doublecortin domain"/>
    <property type="match status" value="1"/>
</dbReference>
<proteinExistence type="predicted"/>
<evidence type="ECO:0000259" key="4">
    <source>
        <dbReference type="PROSITE" id="PS50095"/>
    </source>
</evidence>
<feature type="compositionally biased region" description="Acidic residues" evidence="3">
    <location>
        <begin position="289"/>
        <end position="302"/>
    </location>
</feature>
<dbReference type="InterPro" id="IPR001024">
    <property type="entry name" value="PLAT/LH2_dom"/>
</dbReference>
<dbReference type="Gene3D" id="2.60.60.20">
    <property type="entry name" value="PLAT/LH2 domain"/>
    <property type="match status" value="2"/>
</dbReference>
<dbReference type="SMART" id="SM00308">
    <property type="entry name" value="LH2"/>
    <property type="match status" value="1"/>
</dbReference>
<reference evidence="6" key="1">
    <citation type="submission" date="2007-07" db="EMBL/GenBank/DDBJ databases">
        <title>PCAP assembly of the Caenorhabditis remanei genome.</title>
        <authorList>
            <consortium name="The Caenorhabditis remanei Sequencing Consortium"/>
            <person name="Wilson R.K."/>
        </authorList>
    </citation>
    <scope>NUCLEOTIDE SEQUENCE [LARGE SCALE GENOMIC DNA]</scope>
    <source>
        <strain evidence="6">PB4641</strain>
    </source>
</reference>
<accession>E3LVF0</accession>
<dbReference type="PROSITE" id="PS50309">
    <property type="entry name" value="DC"/>
    <property type="match status" value="1"/>
</dbReference>
<evidence type="ECO:0000256" key="2">
    <source>
        <dbReference type="SAM" id="Coils"/>
    </source>
</evidence>
<evidence type="ECO:0000259" key="5">
    <source>
        <dbReference type="PROSITE" id="PS50309"/>
    </source>
</evidence>
<feature type="compositionally biased region" description="Polar residues" evidence="3">
    <location>
        <begin position="342"/>
        <end position="362"/>
    </location>
</feature>
<dbReference type="InterPro" id="IPR052970">
    <property type="entry name" value="Inner_ear_hair_cell_LOXHD"/>
</dbReference>
<dbReference type="InParanoid" id="E3LVF0"/>
<feature type="compositionally biased region" description="Polar residues" evidence="3">
    <location>
        <begin position="404"/>
        <end position="414"/>
    </location>
</feature>
<evidence type="ECO:0000313" key="6">
    <source>
        <dbReference type="EMBL" id="EFP12348.1"/>
    </source>
</evidence>
<organism evidence="7">
    <name type="scientific">Caenorhabditis remanei</name>
    <name type="common">Caenorhabditis vulgaris</name>
    <dbReference type="NCBI Taxonomy" id="31234"/>
    <lineage>
        <taxon>Eukaryota</taxon>
        <taxon>Metazoa</taxon>
        <taxon>Ecdysozoa</taxon>
        <taxon>Nematoda</taxon>
        <taxon>Chromadorea</taxon>
        <taxon>Rhabditida</taxon>
        <taxon>Rhabditina</taxon>
        <taxon>Rhabditomorpha</taxon>
        <taxon>Rhabditoidea</taxon>
        <taxon>Rhabditidae</taxon>
        <taxon>Peloderinae</taxon>
        <taxon>Caenorhabditis</taxon>
    </lineage>
</organism>
<gene>
    <name evidence="6" type="ORF">CRE_29509</name>
</gene>
<dbReference type="FunCoup" id="E3LVF0">
    <property type="interactions" value="314"/>
</dbReference>
<feature type="region of interest" description="Disordered" evidence="3">
    <location>
        <begin position="205"/>
        <end position="263"/>
    </location>
</feature>
<feature type="region of interest" description="Disordered" evidence="3">
    <location>
        <begin position="137"/>
        <end position="160"/>
    </location>
</feature>
<feature type="compositionally biased region" description="Basic and acidic residues" evidence="3">
    <location>
        <begin position="216"/>
        <end position="229"/>
    </location>
</feature>
<dbReference type="EMBL" id="DS268416">
    <property type="protein sequence ID" value="EFP12348.1"/>
    <property type="molecule type" value="Genomic_DNA"/>
</dbReference>
<dbReference type="SUPFAM" id="SSF49723">
    <property type="entry name" value="Lipase/lipooxygenase domain (PLAT/LH2 domain)"/>
    <property type="match status" value="2"/>
</dbReference>
<feature type="compositionally biased region" description="Acidic residues" evidence="3">
    <location>
        <begin position="419"/>
        <end position="429"/>
    </location>
</feature>
<dbReference type="InterPro" id="IPR003533">
    <property type="entry name" value="Doublecortin_dom"/>
</dbReference>
<feature type="compositionally biased region" description="Polar residues" evidence="3">
    <location>
        <begin position="137"/>
        <end position="156"/>
    </location>
</feature>
<dbReference type="InterPro" id="IPR036392">
    <property type="entry name" value="PLAT/LH2_dom_sf"/>
</dbReference>
<dbReference type="AlphaFoldDB" id="E3LVF0"/>
<evidence type="ECO:0000313" key="7">
    <source>
        <dbReference type="Proteomes" id="UP000008281"/>
    </source>
</evidence>
<dbReference type="Proteomes" id="UP000008281">
    <property type="component" value="Unassembled WGS sequence"/>
</dbReference>